<dbReference type="AlphaFoldDB" id="A0A4Q1D371"/>
<dbReference type="Pfam" id="PF00072">
    <property type="entry name" value="Response_reg"/>
    <property type="match status" value="1"/>
</dbReference>
<accession>A0A4Q1D371</accession>
<dbReference type="GO" id="GO:0003677">
    <property type="term" value="F:DNA binding"/>
    <property type="evidence" value="ECO:0007669"/>
    <property type="project" value="UniProtKB-KW"/>
</dbReference>
<feature type="modified residue" description="4-aspartylphosphate" evidence="3">
    <location>
        <position position="56"/>
    </location>
</feature>
<dbReference type="InterPro" id="IPR058245">
    <property type="entry name" value="NreC/VraR/RcsB-like_REC"/>
</dbReference>
<dbReference type="SMART" id="SM00448">
    <property type="entry name" value="REC"/>
    <property type="match status" value="1"/>
</dbReference>
<feature type="domain" description="HTH luxR-type" evidence="4">
    <location>
        <begin position="143"/>
        <end position="208"/>
    </location>
</feature>
<dbReference type="EMBL" id="SDHZ01000002">
    <property type="protein sequence ID" value="RXK82852.1"/>
    <property type="molecule type" value="Genomic_DNA"/>
</dbReference>
<dbReference type="InterPro" id="IPR011006">
    <property type="entry name" value="CheY-like_superfamily"/>
</dbReference>
<evidence type="ECO:0000259" key="5">
    <source>
        <dbReference type="PROSITE" id="PS50110"/>
    </source>
</evidence>
<gene>
    <name evidence="6" type="ORF">ESB13_12005</name>
</gene>
<evidence type="ECO:0000256" key="2">
    <source>
        <dbReference type="ARBA" id="ARBA00023125"/>
    </source>
</evidence>
<dbReference type="Proteomes" id="UP000290545">
    <property type="component" value="Unassembled WGS sequence"/>
</dbReference>
<sequence length="210" mass="23644">MKRARIIIADDHQLLIDGLTAVLQTEPAWEVLEAVNNGRQLLDRLANTKPDLVLLDLNMPRLDGIQALTAISKNYPEVKVLVISNYNQPQLQADVRKLGAAGYLLKNISAALLKEAITRVLAGGTCFEEQATPPAADEWFPDDFMKKYQLTRREIEIVKLIGKELSTKEIADQLFLSELTVATHRKNILRKLEVKNIAGVVNFIRMHHLE</sequence>
<dbReference type="SUPFAM" id="SSF46894">
    <property type="entry name" value="C-terminal effector domain of the bipartite response regulators"/>
    <property type="match status" value="1"/>
</dbReference>
<dbReference type="PANTHER" id="PTHR45566:SF2">
    <property type="entry name" value="NARL SUBFAMILY"/>
    <property type="match status" value="1"/>
</dbReference>
<dbReference type="GO" id="GO:0000160">
    <property type="term" value="P:phosphorelay signal transduction system"/>
    <property type="evidence" value="ECO:0007669"/>
    <property type="project" value="InterPro"/>
</dbReference>
<dbReference type="GO" id="GO:0006355">
    <property type="term" value="P:regulation of DNA-templated transcription"/>
    <property type="evidence" value="ECO:0007669"/>
    <property type="project" value="InterPro"/>
</dbReference>
<proteinExistence type="predicted"/>
<reference evidence="6 7" key="1">
    <citation type="submission" date="2019-01" db="EMBL/GenBank/DDBJ databases">
        <title>Filimonas sp. strain TTM-71.</title>
        <authorList>
            <person name="Chen W.-M."/>
        </authorList>
    </citation>
    <scope>NUCLEOTIDE SEQUENCE [LARGE SCALE GENOMIC DNA]</scope>
    <source>
        <strain evidence="6 7">TTM-71</strain>
    </source>
</reference>
<name>A0A4Q1D371_9BACT</name>
<dbReference type="InterPro" id="IPR000792">
    <property type="entry name" value="Tscrpt_reg_LuxR_C"/>
</dbReference>
<dbReference type="CDD" id="cd06170">
    <property type="entry name" value="LuxR_C_like"/>
    <property type="match status" value="1"/>
</dbReference>
<dbReference type="RefSeq" id="WP_129003588.1">
    <property type="nucleotide sequence ID" value="NZ_SDHZ01000002.1"/>
</dbReference>
<evidence type="ECO:0000313" key="7">
    <source>
        <dbReference type="Proteomes" id="UP000290545"/>
    </source>
</evidence>
<dbReference type="PROSITE" id="PS50110">
    <property type="entry name" value="RESPONSE_REGULATORY"/>
    <property type="match status" value="1"/>
</dbReference>
<dbReference type="CDD" id="cd17535">
    <property type="entry name" value="REC_NarL-like"/>
    <property type="match status" value="1"/>
</dbReference>
<dbReference type="PANTHER" id="PTHR45566">
    <property type="entry name" value="HTH-TYPE TRANSCRIPTIONAL REGULATOR YHJB-RELATED"/>
    <property type="match status" value="1"/>
</dbReference>
<dbReference type="InterPro" id="IPR016032">
    <property type="entry name" value="Sig_transdc_resp-reg_C-effctor"/>
</dbReference>
<organism evidence="6 7">
    <name type="scientific">Filimonas effusa</name>
    <dbReference type="NCBI Taxonomy" id="2508721"/>
    <lineage>
        <taxon>Bacteria</taxon>
        <taxon>Pseudomonadati</taxon>
        <taxon>Bacteroidota</taxon>
        <taxon>Chitinophagia</taxon>
        <taxon>Chitinophagales</taxon>
        <taxon>Chitinophagaceae</taxon>
        <taxon>Filimonas</taxon>
    </lineage>
</organism>
<dbReference type="PROSITE" id="PS50043">
    <property type="entry name" value="HTH_LUXR_2"/>
    <property type="match status" value="1"/>
</dbReference>
<dbReference type="SUPFAM" id="SSF52172">
    <property type="entry name" value="CheY-like"/>
    <property type="match status" value="1"/>
</dbReference>
<dbReference type="SMART" id="SM00421">
    <property type="entry name" value="HTH_LUXR"/>
    <property type="match status" value="1"/>
</dbReference>
<evidence type="ECO:0000256" key="3">
    <source>
        <dbReference type="PROSITE-ProRule" id="PRU00169"/>
    </source>
</evidence>
<feature type="domain" description="Response regulatory" evidence="5">
    <location>
        <begin position="5"/>
        <end position="121"/>
    </location>
</feature>
<dbReference type="PRINTS" id="PR00038">
    <property type="entry name" value="HTHLUXR"/>
</dbReference>
<keyword evidence="2" id="KW-0238">DNA-binding</keyword>
<evidence type="ECO:0000259" key="4">
    <source>
        <dbReference type="PROSITE" id="PS50043"/>
    </source>
</evidence>
<dbReference type="Pfam" id="PF00196">
    <property type="entry name" value="GerE"/>
    <property type="match status" value="1"/>
</dbReference>
<dbReference type="Gene3D" id="3.40.50.2300">
    <property type="match status" value="1"/>
</dbReference>
<comment type="caution">
    <text evidence="6">The sequence shown here is derived from an EMBL/GenBank/DDBJ whole genome shotgun (WGS) entry which is preliminary data.</text>
</comment>
<dbReference type="InterPro" id="IPR001789">
    <property type="entry name" value="Sig_transdc_resp-reg_receiver"/>
</dbReference>
<evidence type="ECO:0000313" key="6">
    <source>
        <dbReference type="EMBL" id="RXK82852.1"/>
    </source>
</evidence>
<keyword evidence="1 3" id="KW-0597">Phosphoprotein</keyword>
<keyword evidence="7" id="KW-1185">Reference proteome</keyword>
<dbReference type="OrthoDB" id="9797341at2"/>
<evidence type="ECO:0000256" key="1">
    <source>
        <dbReference type="ARBA" id="ARBA00022553"/>
    </source>
</evidence>
<dbReference type="InterPro" id="IPR051015">
    <property type="entry name" value="EvgA-like"/>
</dbReference>
<protein>
    <submittedName>
        <fullName evidence="6">Response regulator transcription factor</fullName>
    </submittedName>
</protein>